<feature type="transmembrane region" description="Helical" evidence="6">
    <location>
        <begin position="66"/>
        <end position="88"/>
    </location>
</feature>
<feature type="transmembrane region" description="Helical" evidence="6">
    <location>
        <begin position="256"/>
        <end position="279"/>
    </location>
</feature>
<dbReference type="Pfam" id="PF01594">
    <property type="entry name" value="AI-2E_transport"/>
    <property type="match status" value="1"/>
</dbReference>
<keyword evidence="4 6" id="KW-1133">Transmembrane helix</keyword>
<evidence type="ECO:0000256" key="6">
    <source>
        <dbReference type="SAM" id="Phobius"/>
    </source>
</evidence>
<feature type="transmembrane region" description="Helical" evidence="6">
    <location>
        <begin position="197"/>
        <end position="223"/>
    </location>
</feature>
<feature type="transmembrane region" description="Helical" evidence="6">
    <location>
        <begin position="35"/>
        <end position="54"/>
    </location>
</feature>
<keyword evidence="3 6" id="KW-0812">Transmembrane</keyword>
<name>A0ABX1WI03_9FLAO</name>
<dbReference type="InterPro" id="IPR002549">
    <property type="entry name" value="AI-2E-like"/>
</dbReference>
<feature type="transmembrane region" description="Helical" evidence="6">
    <location>
        <begin position="147"/>
        <end position="166"/>
    </location>
</feature>
<dbReference type="Proteomes" id="UP000580344">
    <property type="component" value="Unassembled WGS sequence"/>
</dbReference>
<accession>A0ABX1WI03</accession>
<proteinExistence type="inferred from homology"/>
<protein>
    <submittedName>
        <fullName evidence="7">AI-2E family transporter</fullName>
    </submittedName>
</protein>
<dbReference type="EMBL" id="JABFOQ010000001">
    <property type="protein sequence ID" value="NOJ74302.1"/>
    <property type="molecule type" value="Genomic_DNA"/>
</dbReference>
<evidence type="ECO:0000256" key="5">
    <source>
        <dbReference type="ARBA" id="ARBA00023136"/>
    </source>
</evidence>
<keyword evidence="5 6" id="KW-0472">Membrane</keyword>
<organism evidence="7 8">
    <name type="scientific">Empedobacter stercoris</name>
    <dbReference type="NCBI Taxonomy" id="1628248"/>
    <lineage>
        <taxon>Bacteria</taxon>
        <taxon>Pseudomonadati</taxon>
        <taxon>Bacteroidota</taxon>
        <taxon>Flavobacteriia</taxon>
        <taxon>Flavobacteriales</taxon>
        <taxon>Weeksellaceae</taxon>
        <taxon>Empedobacter</taxon>
    </lineage>
</organism>
<evidence type="ECO:0000256" key="1">
    <source>
        <dbReference type="ARBA" id="ARBA00004141"/>
    </source>
</evidence>
<evidence type="ECO:0000313" key="8">
    <source>
        <dbReference type="Proteomes" id="UP000580344"/>
    </source>
</evidence>
<sequence length="345" mass="38704">MNSQKHYLSNNILLQLAFIAVILLVFGLISKNLLAFFPGFLGALCLYVLLLNPLQWLVKEKKWNKLVSVILLMISSAILIIGPLYLLIQMLTNKVMVLLNDTVQIKKDVNKIIEMLQTKFHIDVFSATNIEKITQVGGKLLEKTLNASMGMTVQLGVAFLILYFMLMNHQKLENWFYSAIPFKTSNLKRMNTDLKDLVISNAIGMPLTAFIQAVIAYIGYLIFGVDDAFTWFVLTIFAAMLPVVGAALIYVPLALFLLASGVTGHAIGLLIYCFVVVGLSDNLIRLVLQKKMADVHPLITIFGVIVGLNLFGFIGIIFGPILFSVFFWLVKLYRYEFIDPNPEDN</sequence>
<reference evidence="7 8" key="1">
    <citation type="submission" date="2020-05" db="EMBL/GenBank/DDBJ databases">
        <title>Tigecycline resistant gene in Empedobacter stercoris.</title>
        <authorList>
            <person name="Chen Y."/>
            <person name="Cheng Y."/>
            <person name="Zhou K."/>
        </authorList>
    </citation>
    <scope>NUCLEOTIDE SEQUENCE [LARGE SCALE GENOMIC DNA]</scope>
    <source>
        <strain evidence="7 8">ES202</strain>
    </source>
</reference>
<evidence type="ECO:0000256" key="3">
    <source>
        <dbReference type="ARBA" id="ARBA00022692"/>
    </source>
</evidence>
<evidence type="ECO:0000256" key="2">
    <source>
        <dbReference type="ARBA" id="ARBA00009773"/>
    </source>
</evidence>
<comment type="similarity">
    <text evidence="2">Belongs to the autoinducer-2 exporter (AI-2E) (TC 2.A.86) family.</text>
</comment>
<keyword evidence="8" id="KW-1185">Reference proteome</keyword>
<comment type="subcellular location">
    <subcellularLocation>
        <location evidence="1">Membrane</location>
        <topology evidence="1">Multi-pass membrane protein</topology>
    </subcellularLocation>
</comment>
<comment type="caution">
    <text evidence="7">The sequence shown here is derived from an EMBL/GenBank/DDBJ whole genome shotgun (WGS) entry which is preliminary data.</text>
</comment>
<dbReference type="PANTHER" id="PTHR21716">
    <property type="entry name" value="TRANSMEMBRANE PROTEIN"/>
    <property type="match status" value="1"/>
</dbReference>
<feature type="transmembrane region" description="Helical" evidence="6">
    <location>
        <begin position="12"/>
        <end position="29"/>
    </location>
</feature>
<dbReference type="PANTHER" id="PTHR21716:SF4">
    <property type="entry name" value="TRANSMEMBRANE PROTEIN 245"/>
    <property type="match status" value="1"/>
</dbReference>
<feature type="transmembrane region" description="Helical" evidence="6">
    <location>
        <begin position="229"/>
        <end position="249"/>
    </location>
</feature>
<gene>
    <name evidence="7" type="ORF">HMH06_00325</name>
</gene>
<dbReference type="RefSeq" id="WP_171621627.1">
    <property type="nucleotide sequence ID" value="NZ_JABFOQ010000001.1"/>
</dbReference>
<evidence type="ECO:0000313" key="7">
    <source>
        <dbReference type="EMBL" id="NOJ74302.1"/>
    </source>
</evidence>
<evidence type="ECO:0000256" key="4">
    <source>
        <dbReference type="ARBA" id="ARBA00022989"/>
    </source>
</evidence>
<feature type="transmembrane region" description="Helical" evidence="6">
    <location>
        <begin position="299"/>
        <end position="330"/>
    </location>
</feature>